<dbReference type="GO" id="GO:0005543">
    <property type="term" value="F:phospholipid binding"/>
    <property type="evidence" value="ECO:0007669"/>
    <property type="project" value="TreeGrafter"/>
</dbReference>
<dbReference type="CDD" id="cd16989">
    <property type="entry name" value="ENTH_EpsinR"/>
    <property type="match status" value="1"/>
</dbReference>
<dbReference type="Pfam" id="PF01417">
    <property type="entry name" value="ENTH"/>
    <property type="match status" value="1"/>
</dbReference>
<evidence type="ECO:0000256" key="1">
    <source>
        <dbReference type="SAM" id="MobiDB-lite"/>
    </source>
</evidence>
<feature type="region of interest" description="Disordered" evidence="1">
    <location>
        <begin position="298"/>
        <end position="361"/>
    </location>
</feature>
<dbReference type="InterPro" id="IPR013809">
    <property type="entry name" value="ENTH"/>
</dbReference>
<comment type="caution">
    <text evidence="3">The sequence shown here is derived from an EMBL/GenBank/DDBJ whole genome shotgun (WGS) entry which is preliminary data.</text>
</comment>
<reference evidence="3" key="1">
    <citation type="submission" date="2019-03" db="EMBL/GenBank/DDBJ databases">
        <title>Improved annotation for the trematode Fasciola hepatica.</title>
        <authorList>
            <person name="Choi Y.-J."/>
            <person name="Martin J."/>
            <person name="Mitreva M."/>
        </authorList>
    </citation>
    <scope>NUCLEOTIDE SEQUENCE [LARGE SCALE GENOMIC DNA]</scope>
</reference>
<dbReference type="GO" id="GO:0030125">
    <property type="term" value="C:clathrin vesicle coat"/>
    <property type="evidence" value="ECO:0007669"/>
    <property type="project" value="TreeGrafter"/>
</dbReference>
<dbReference type="PANTHER" id="PTHR12276:SF45">
    <property type="entry name" value="CLATHRIN INTERACTOR 1"/>
    <property type="match status" value="1"/>
</dbReference>
<evidence type="ECO:0000313" key="4">
    <source>
        <dbReference type="Proteomes" id="UP000230066"/>
    </source>
</evidence>
<organism evidence="3 4">
    <name type="scientific">Fasciola hepatica</name>
    <name type="common">Liver fluke</name>
    <dbReference type="NCBI Taxonomy" id="6192"/>
    <lineage>
        <taxon>Eukaryota</taxon>
        <taxon>Metazoa</taxon>
        <taxon>Spiralia</taxon>
        <taxon>Lophotrochozoa</taxon>
        <taxon>Platyhelminthes</taxon>
        <taxon>Trematoda</taxon>
        <taxon>Digenea</taxon>
        <taxon>Plagiorchiida</taxon>
        <taxon>Echinostomata</taxon>
        <taxon>Echinostomatoidea</taxon>
        <taxon>Fasciolidae</taxon>
        <taxon>Fasciola</taxon>
    </lineage>
</organism>
<feature type="region of interest" description="Disordered" evidence="1">
    <location>
        <begin position="526"/>
        <end position="548"/>
    </location>
</feature>
<dbReference type="Proteomes" id="UP000230066">
    <property type="component" value="Unassembled WGS sequence"/>
</dbReference>
<name>A0A4E0RGL5_FASHE</name>
<dbReference type="GO" id="GO:0005768">
    <property type="term" value="C:endosome"/>
    <property type="evidence" value="ECO:0007669"/>
    <property type="project" value="TreeGrafter"/>
</dbReference>
<dbReference type="GO" id="GO:0006897">
    <property type="term" value="P:endocytosis"/>
    <property type="evidence" value="ECO:0007669"/>
    <property type="project" value="TreeGrafter"/>
</dbReference>
<feature type="compositionally biased region" description="Basic and acidic residues" evidence="1">
    <location>
        <begin position="305"/>
        <end position="334"/>
    </location>
</feature>
<dbReference type="SMART" id="SM00273">
    <property type="entry name" value="ENTH"/>
    <property type="match status" value="1"/>
</dbReference>
<feature type="domain" description="ENTH" evidence="2">
    <location>
        <begin position="18"/>
        <end position="151"/>
    </location>
</feature>
<proteinExistence type="predicted"/>
<dbReference type="EMBL" id="JXXN02000960">
    <property type="protein sequence ID" value="THD25861.1"/>
    <property type="molecule type" value="Genomic_DNA"/>
</dbReference>
<dbReference type="FunFam" id="1.25.40.90:FF:000006">
    <property type="entry name" value="Clathrin interactor 1"/>
    <property type="match status" value="1"/>
</dbReference>
<protein>
    <submittedName>
        <fullName evidence="3">Epsin 4/enthoprotin</fullName>
    </submittedName>
</protein>
<dbReference type="SUPFAM" id="SSF48464">
    <property type="entry name" value="ENTH/VHS domain"/>
    <property type="match status" value="1"/>
</dbReference>
<gene>
    <name evidence="3" type="ORF">D915_003361</name>
</gene>
<evidence type="ECO:0000313" key="3">
    <source>
        <dbReference type="EMBL" id="THD25861.1"/>
    </source>
</evidence>
<dbReference type="GO" id="GO:0030276">
    <property type="term" value="F:clathrin binding"/>
    <property type="evidence" value="ECO:0007669"/>
    <property type="project" value="TreeGrafter"/>
</dbReference>
<dbReference type="Gene3D" id="1.25.40.90">
    <property type="match status" value="1"/>
</dbReference>
<sequence length="660" mass="73533">MLRDLISKGKEIADKVTNIVMNFTEVETKVREATSDEAWGPHGRLMNELAEYTYCHSTYLEVMGTLWKRLHTENMRNWRRVYKSLILLDFLLKNGSEQVLSGAREHIYDIRTLESFHYHDEYGKDQGINVRIKVQEVINLIQDPEKLREERAKAKSNRHLYTGYGGSDRGGWCSSDDSYYGNRYSDQDYDHYESAPKPSRLEIEKNFKDKYIPRAPVQQPQQSLGDFDEWHVGRERGVVDDVIEQIREAWDVAKLSTKDIFFKKDSDVDVRESNPRMVSEEMYEFPQEAVEVYGTLDSDVNPARSEPRHTTHSRDLSGRQPHRDEDFDSRDVSPIHRRRATTKTSSASKPVEVLEQKQSVESKPQLPLVDLMGSWDDVQTTPIPSVAHVTDPAIDLFELPGDGQQKCGLREPTGASEQQWPSSKPVTTNIVAAVSDNGKNFSDNEFGEFLTAHQTTPVPVNPTTNLVNLTDFSSPASIPVGMSNAASVSFLTPNKTTSLWLDSQNGSVIGASIPISPPAGNLINNASKPAVTSSPSAHATTDATQASTPVQIGSTWKELDALGINLDKLTQPDRMNQRSAPGPSLRELQQTHHKLSSLTSMTTATARPGKSTMIVSPLSSPMHITPMTSVAAFQQNPLNPTPRPAAAQPALQNPVDFSLI</sequence>
<dbReference type="GO" id="GO:0005886">
    <property type="term" value="C:plasma membrane"/>
    <property type="evidence" value="ECO:0007669"/>
    <property type="project" value="TreeGrafter"/>
</dbReference>
<dbReference type="InterPro" id="IPR008942">
    <property type="entry name" value="ENTH_VHS"/>
</dbReference>
<feature type="region of interest" description="Disordered" evidence="1">
    <location>
        <begin position="634"/>
        <end position="660"/>
    </location>
</feature>
<accession>A0A4E0RGL5</accession>
<keyword evidence="4" id="KW-1185">Reference proteome</keyword>
<dbReference type="AlphaFoldDB" id="A0A4E0RGL5"/>
<dbReference type="PANTHER" id="PTHR12276">
    <property type="entry name" value="EPSIN/ENT-RELATED"/>
    <property type="match status" value="1"/>
</dbReference>
<dbReference type="PROSITE" id="PS50942">
    <property type="entry name" value="ENTH"/>
    <property type="match status" value="1"/>
</dbReference>
<evidence type="ECO:0000259" key="2">
    <source>
        <dbReference type="PROSITE" id="PS50942"/>
    </source>
</evidence>